<dbReference type="InterPro" id="IPR020578">
    <property type="entry name" value="Aminotrans_V_PyrdxlP_BS"/>
</dbReference>
<comment type="cofactor">
    <cofactor evidence="1 7">
        <name>pyridoxal 5'-phosphate</name>
        <dbReference type="ChEBI" id="CHEBI:597326"/>
    </cofactor>
</comment>
<evidence type="ECO:0000256" key="6">
    <source>
        <dbReference type="ARBA" id="ARBA00050776"/>
    </source>
</evidence>
<dbReference type="Proteomes" id="UP000324479">
    <property type="component" value="Unassembled WGS sequence"/>
</dbReference>
<organism evidence="9 10">
    <name type="scientific">Roseiconus nitratireducens</name>
    <dbReference type="NCBI Taxonomy" id="2605748"/>
    <lineage>
        <taxon>Bacteria</taxon>
        <taxon>Pseudomonadati</taxon>
        <taxon>Planctomycetota</taxon>
        <taxon>Planctomycetia</taxon>
        <taxon>Pirellulales</taxon>
        <taxon>Pirellulaceae</taxon>
        <taxon>Roseiconus</taxon>
    </lineage>
</organism>
<dbReference type="GO" id="GO:0006534">
    <property type="term" value="P:cysteine metabolic process"/>
    <property type="evidence" value="ECO:0007669"/>
    <property type="project" value="InterPro"/>
</dbReference>
<dbReference type="InterPro" id="IPR000192">
    <property type="entry name" value="Aminotrans_V_dom"/>
</dbReference>
<dbReference type="CDD" id="cd06453">
    <property type="entry name" value="SufS_like"/>
    <property type="match status" value="1"/>
</dbReference>
<dbReference type="Pfam" id="PF00266">
    <property type="entry name" value="Aminotran_5"/>
    <property type="match status" value="1"/>
</dbReference>
<dbReference type="PANTHER" id="PTHR43586">
    <property type="entry name" value="CYSTEINE DESULFURASE"/>
    <property type="match status" value="1"/>
</dbReference>
<dbReference type="SUPFAM" id="SSF53383">
    <property type="entry name" value="PLP-dependent transferases"/>
    <property type="match status" value="1"/>
</dbReference>
<keyword evidence="4" id="KW-0808">Transferase</keyword>
<evidence type="ECO:0000256" key="4">
    <source>
        <dbReference type="ARBA" id="ARBA00022679"/>
    </source>
</evidence>
<dbReference type="InterPro" id="IPR015421">
    <property type="entry name" value="PyrdxlP-dep_Trfase_major"/>
</dbReference>
<keyword evidence="5" id="KW-0663">Pyridoxal phosphate</keyword>
<evidence type="ECO:0000313" key="9">
    <source>
        <dbReference type="EMBL" id="KAA5546266.1"/>
    </source>
</evidence>
<sequence>MAIDSDTVREAFPVLKRRVNGRSVVYLDSAATYLKPKPVIDAVLGCYQELACTVGRGVHQMAEESSQRYEEARTTIASFVNADPDEVIFVKNATEALNLVAKSLARDAVVLGSIGEHHSNLLPWSENASFHPVGLQDDGTIDLSAFEAALLRRRPALVAVSSIGNAFGVIHPIEQIIGLAHAAGSEVLLDVNQSIAHAPLDVRAMDCDYLCFSGHKLGGPTGVGVLYAKGDRLSRLRPSLLGGGVVESVGMNGHVLADVPMRLEAGTPAFEAVIGLAAACDYFDELGMEAVNYWEGKLLGEMIELLSSVPRVAIMGPEGLAQRGAIVPFHVDGLEAHAVARMLSNRAGICVRSGFHCAQPAHESLSWRPTVRASLGVYNTSAELEALADALRLITANLR</sequence>
<evidence type="ECO:0000256" key="3">
    <source>
        <dbReference type="ARBA" id="ARBA00012239"/>
    </source>
</evidence>
<keyword evidence="10" id="KW-1185">Reference proteome</keyword>
<dbReference type="PANTHER" id="PTHR43586:SF8">
    <property type="entry name" value="CYSTEINE DESULFURASE 1, CHLOROPLASTIC"/>
    <property type="match status" value="1"/>
</dbReference>
<evidence type="ECO:0000256" key="2">
    <source>
        <dbReference type="ARBA" id="ARBA00010447"/>
    </source>
</evidence>
<dbReference type="PROSITE" id="PS00595">
    <property type="entry name" value="AA_TRANSFER_CLASS_5"/>
    <property type="match status" value="1"/>
</dbReference>
<evidence type="ECO:0000259" key="8">
    <source>
        <dbReference type="Pfam" id="PF00266"/>
    </source>
</evidence>
<comment type="catalytic activity">
    <reaction evidence="6">
        <text>(sulfur carrier)-H + L-cysteine = (sulfur carrier)-SH + L-alanine</text>
        <dbReference type="Rhea" id="RHEA:43892"/>
        <dbReference type="Rhea" id="RHEA-COMP:14737"/>
        <dbReference type="Rhea" id="RHEA-COMP:14739"/>
        <dbReference type="ChEBI" id="CHEBI:29917"/>
        <dbReference type="ChEBI" id="CHEBI:35235"/>
        <dbReference type="ChEBI" id="CHEBI:57972"/>
        <dbReference type="ChEBI" id="CHEBI:64428"/>
        <dbReference type="EC" id="2.8.1.7"/>
    </reaction>
</comment>
<comment type="similarity">
    <text evidence="2">Belongs to the class-V pyridoxal-phosphate-dependent aminotransferase family. Csd subfamily.</text>
</comment>
<protein>
    <recommendedName>
        <fullName evidence="3">cysteine desulfurase</fullName>
        <ecNumber evidence="3">2.8.1.7</ecNumber>
    </recommendedName>
</protein>
<proteinExistence type="inferred from homology"/>
<name>A0A5M6DIQ8_9BACT</name>
<dbReference type="Gene3D" id="3.90.1150.10">
    <property type="entry name" value="Aspartate Aminotransferase, domain 1"/>
    <property type="match status" value="1"/>
</dbReference>
<evidence type="ECO:0000313" key="10">
    <source>
        <dbReference type="Proteomes" id="UP000324479"/>
    </source>
</evidence>
<evidence type="ECO:0000256" key="1">
    <source>
        <dbReference type="ARBA" id="ARBA00001933"/>
    </source>
</evidence>
<dbReference type="AlphaFoldDB" id="A0A5M6DIQ8"/>
<dbReference type="GO" id="GO:0030170">
    <property type="term" value="F:pyridoxal phosphate binding"/>
    <property type="evidence" value="ECO:0007669"/>
    <property type="project" value="InterPro"/>
</dbReference>
<gene>
    <name evidence="9" type="ORF">FYK55_05105</name>
</gene>
<dbReference type="InterPro" id="IPR015422">
    <property type="entry name" value="PyrdxlP-dep_Trfase_small"/>
</dbReference>
<dbReference type="EC" id="2.8.1.7" evidence="3"/>
<dbReference type="InterPro" id="IPR015424">
    <property type="entry name" value="PyrdxlP-dep_Trfase"/>
</dbReference>
<dbReference type="RefSeq" id="WP_150075273.1">
    <property type="nucleotide sequence ID" value="NZ_VWOX01000002.1"/>
</dbReference>
<dbReference type="InterPro" id="IPR010970">
    <property type="entry name" value="Cys_dSase_SufS"/>
</dbReference>
<dbReference type="GO" id="GO:0031071">
    <property type="term" value="F:cysteine desulfurase activity"/>
    <property type="evidence" value="ECO:0007669"/>
    <property type="project" value="UniProtKB-EC"/>
</dbReference>
<dbReference type="Gene3D" id="3.40.640.10">
    <property type="entry name" value="Type I PLP-dependent aspartate aminotransferase-like (Major domain)"/>
    <property type="match status" value="1"/>
</dbReference>
<reference evidence="9 10" key="1">
    <citation type="submission" date="2019-08" db="EMBL/GenBank/DDBJ databases">
        <authorList>
            <person name="Dhanesh K."/>
            <person name="Kumar G."/>
            <person name="Sasikala C."/>
            <person name="Venkata Ramana C."/>
        </authorList>
    </citation>
    <scope>NUCLEOTIDE SEQUENCE [LARGE SCALE GENOMIC DNA]</scope>
    <source>
        <strain evidence="9 10">JC645</strain>
    </source>
</reference>
<evidence type="ECO:0000256" key="5">
    <source>
        <dbReference type="ARBA" id="ARBA00022898"/>
    </source>
</evidence>
<evidence type="ECO:0000256" key="7">
    <source>
        <dbReference type="RuleBase" id="RU004504"/>
    </source>
</evidence>
<accession>A0A5M6DIQ8</accession>
<comment type="caution">
    <text evidence="9">The sequence shown here is derived from an EMBL/GenBank/DDBJ whole genome shotgun (WGS) entry which is preliminary data.</text>
</comment>
<feature type="domain" description="Aminotransferase class V" evidence="8">
    <location>
        <begin position="25"/>
        <end position="387"/>
    </location>
</feature>
<dbReference type="EMBL" id="VWOX01000002">
    <property type="protein sequence ID" value="KAA5546266.1"/>
    <property type="molecule type" value="Genomic_DNA"/>
</dbReference>